<name>A0AB39QCA1_9ACTN</name>
<feature type="compositionally biased region" description="Basic residues" evidence="1">
    <location>
        <begin position="39"/>
        <end position="62"/>
    </location>
</feature>
<reference evidence="2" key="1">
    <citation type="submission" date="2024-07" db="EMBL/GenBank/DDBJ databases">
        <authorList>
            <person name="Yu S.T."/>
        </authorList>
    </citation>
    <scope>NUCLEOTIDE SEQUENCE</scope>
    <source>
        <strain evidence="2">R28</strain>
    </source>
</reference>
<evidence type="ECO:0000256" key="1">
    <source>
        <dbReference type="SAM" id="MobiDB-lite"/>
    </source>
</evidence>
<proteinExistence type="predicted"/>
<feature type="compositionally biased region" description="Basic and acidic residues" evidence="1">
    <location>
        <begin position="14"/>
        <end position="27"/>
    </location>
</feature>
<sequence>MTALNESLAKPKASRGEGPAEIHDLPKKKTTAKSTAPKRPTKKAAVAKKTGKKSSGRRPRSA</sequence>
<dbReference type="AlphaFoldDB" id="A0AB39QCA1"/>
<accession>A0AB39QCA1</accession>
<organism evidence="2">
    <name type="scientific">Streptomyces sp. R28</name>
    <dbReference type="NCBI Taxonomy" id="3238628"/>
    <lineage>
        <taxon>Bacteria</taxon>
        <taxon>Bacillati</taxon>
        <taxon>Actinomycetota</taxon>
        <taxon>Actinomycetes</taxon>
        <taxon>Kitasatosporales</taxon>
        <taxon>Streptomycetaceae</taxon>
        <taxon>Streptomyces</taxon>
    </lineage>
</organism>
<evidence type="ECO:0000313" key="2">
    <source>
        <dbReference type="EMBL" id="XDQ40269.1"/>
    </source>
</evidence>
<protein>
    <submittedName>
        <fullName evidence="2">Uncharacterized protein</fullName>
    </submittedName>
</protein>
<dbReference type="RefSeq" id="WP_369174975.1">
    <property type="nucleotide sequence ID" value="NZ_CP163439.1"/>
</dbReference>
<feature type="region of interest" description="Disordered" evidence="1">
    <location>
        <begin position="1"/>
        <end position="62"/>
    </location>
</feature>
<dbReference type="EMBL" id="CP163439">
    <property type="protein sequence ID" value="XDQ40269.1"/>
    <property type="molecule type" value="Genomic_DNA"/>
</dbReference>
<gene>
    <name evidence="2" type="ORF">AB5J49_46965</name>
</gene>